<protein>
    <submittedName>
        <fullName evidence="2">Uncharacterized protein</fullName>
    </submittedName>
</protein>
<dbReference type="AlphaFoldDB" id="I2Q1F1"/>
<dbReference type="HOGENOM" id="CLU_2117112_0_0_7"/>
<dbReference type="OrthoDB" id="5459982at2"/>
<keyword evidence="1" id="KW-0812">Transmembrane</keyword>
<feature type="transmembrane region" description="Helical" evidence="1">
    <location>
        <begin position="48"/>
        <end position="67"/>
    </location>
</feature>
<dbReference type="EMBL" id="JH600068">
    <property type="protein sequence ID" value="EIG53607.1"/>
    <property type="molecule type" value="Genomic_DNA"/>
</dbReference>
<sequence length="114" mass="12579">MRRRVRDWFQHLFNSVHVYCRLKDCGVPDDIARDACRVYEWVYRRLRVTLVALATGLLLVSCFLARAETTAEARWCSDGDGQRLCLVPIKGEGGGDSGVLTLAAASTQGGGNGY</sequence>
<gene>
    <name evidence="2" type="ORF">DesU5LDRAFT_1933</name>
</gene>
<dbReference type="STRING" id="596152.DesU5LDRAFT_1933"/>
<keyword evidence="1" id="KW-0472">Membrane</keyword>
<accession>I2Q1F1</accession>
<organism evidence="2">
    <name type="scientific">Desulfovibrio sp. U5L</name>
    <dbReference type="NCBI Taxonomy" id="596152"/>
    <lineage>
        <taxon>Bacteria</taxon>
        <taxon>Pseudomonadati</taxon>
        <taxon>Thermodesulfobacteriota</taxon>
        <taxon>Desulfovibrionia</taxon>
        <taxon>Desulfovibrionales</taxon>
        <taxon>Desulfovibrionaceae</taxon>
        <taxon>Desulfovibrio</taxon>
    </lineage>
</organism>
<reference evidence="2" key="1">
    <citation type="submission" date="2011-11" db="EMBL/GenBank/DDBJ databases">
        <title>Improved High-Quality Draft sequence of Desulfovibrio sp. U5L.</title>
        <authorList>
            <consortium name="US DOE Joint Genome Institute"/>
            <person name="Lucas S."/>
            <person name="Han J."/>
            <person name="Lapidus A."/>
            <person name="Cheng J.-F."/>
            <person name="Goodwin L."/>
            <person name="Pitluck S."/>
            <person name="Peters L."/>
            <person name="Ovchinnikova G."/>
            <person name="Held B."/>
            <person name="Detter J.C."/>
            <person name="Han C."/>
            <person name="Tapia R."/>
            <person name="Land M."/>
            <person name="Hauser L."/>
            <person name="Kyrpides N."/>
            <person name="Ivanova N."/>
            <person name="Pagani I."/>
            <person name="Gabster J."/>
            <person name="Walker C."/>
            <person name="Stolyar S."/>
            <person name="Stahl D."/>
            <person name="Arkin A."/>
            <person name="Dehal P."/>
            <person name="Hazen T."/>
            <person name="Woyke T."/>
        </authorList>
    </citation>
    <scope>NUCLEOTIDE SEQUENCE [LARGE SCALE GENOMIC DNA]</scope>
    <source>
        <strain evidence="2">U5L</strain>
    </source>
</reference>
<evidence type="ECO:0000256" key="1">
    <source>
        <dbReference type="SAM" id="Phobius"/>
    </source>
</evidence>
<evidence type="ECO:0000313" key="2">
    <source>
        <dbReference type="EMBL" id="EIG53607.1"/>
    </source>
</evidence>
<keyword evidence="1" id="KW-1133">Transmembrane helix</keyword>
<name>I2Q1F1_9BACT</name>
<proteinExistence type="predicted"/>